<feature type="compositionally biased region" description="Low complexity" evidence="5">
    <location>
        <begin position="629"/>
        <end position="640"/>
    </location>
</feature>
<evidence type="ECO:0000256" key="2">
    <source>
        <dbReference type="ARBA" id="ARBA00022692"/>
    </source>
</evidence>
<accession>A0A5A8DQD3</accession>
<dbReference type="Gene3D" id="1.10.287.70">
    <property type="match status" value="1"/>
</dbReference>
<dbReference type="Proteomes" id="UP000322899">
    <property type="component" value="Unassembled WGS sequence"/>
</dbReference>
<dbReference type="SUPFAM" id="SSF81324">
    <property type="entry name" value="Voltage-gated potassium channels"/>
    <property type="match status" value="1"/>
</dbReference>
<dbReference type="SUPFAM" id="SSF49562">
    <property type="entry name" value="C2 domain (Calcium/lipid-binding domain, CaLB)"/>
    <property type="match status" value="1"/>
</dbReference>
<gene>
    <name evidence="8" type="ORF">FNF27_07247</name>
</gene>
<organism evidence="8 9">
    <name type="scientific">Cafeteria roenbergensis</name>
    <name type="common">Marine flagellate</name>
    <dbReference type="NCBI Taxonomy" id="33653"/>
    <lineage>
        <taxon>Eukaryota</taxon>
        <taxon>Sar</taxon>
        <taxon>Stramenopiles</taxon>
        <taxon>Bigyra</taxon>
        <taxon>Opalozoa</taxon>
        <taxon>Bicosoecida</taxon>
        <taxon>Cafeteriaceae</taxon>
        <taxon>Cafeteria</taxon>
    </lineage>
</organism>
<dbReference type="GO" id="GO:0001518">
    <property type="term" value="C:voltage-gated sodium channel complex"/>
    <property type="evidence" value="ECO:0007669"/>
    <property type="project" value="TreeGrafter"/>
</dbReference>
<evidence type="ECO:0000256" key="5">
    <source>
        <dbReference type="SAM" id="MobiDB-lite"/>
    </source>
</evidence>
<dbReference type="Gene3D" id="1.20.120.350">
    <property type="entry name" value="Voltage-gated potassium channels. Chain C"/>
    <property type="match status" value="1"/>
</dbReference>
<dbReference type="PANTHER" id="PTHR10037">
    <property type="entry name" value="VOLTAGE-GATED CATION CHANNEL CALCIUM AND SODIUM"/>
    <property type="match status" value="1"/>
</dbReference>
<feature type="domain" description="C2" evidence="7">
    <location>
        <begin position="314"/>
        <end position="443"/>
    </location>
</feature>
<dbReference type="Pfam" id="PF00520">
    <property type="entry name" value="Ion_trans"/>
    <property type="match status" value="1"/>
</dbReference>
<feature type="compositionally biased region" description="Low complexity" evidence="5">
    <location>
        <begin position="596"/>
        <end position="613"/>
    </location>
</feature>
<keyword evidence="3 6" id="KW-1133">Transmembrane helix</keyword>
<feature type="region of interest" description="Disordered" evidence="5">
    <location>
        <begin position="592"/>
        <end position="693"/>
    </location>
</feature>
<evidence type="ECO:0000259" key="7">
    <source>
        <dbReference type="PROSITE" id="PS50004"/>
    </source>
</evidence>
<sequence>MRRMSIPTLEERAEQAGADPAADDDPGAGAGGEGKGEGAARGCEQGEAPRLKGWLGRVQGWGRALKEHVTEQWWFSGLVLAAIVMAGVSTAIGSYSAALAATEGGSTALSVLAVVDASVFWLFFAELVLRLLAEAPLFHRFIYDRWNIFDMCVVILSFPGLIAASATSVVRVIRLLRVLKLVRVLPGLRRLVHSLANSLSSLAYIAGLILLLLYLWAVAGAVLLGENDPAHWQGVHVAALTLYARGLLGDDWGEVLDTSIYGCDSPRSVYGGLGQRSSDGFPAVCAHVVESPWSGTLLFLSWEVLGTFVCLNLLVGSIVQSVSDVDSSARENAGSSAVVEVLRCDDLEAADLLGTSDPYVVATSSHADGTSANELRFKTKVRFRTLCPRWANERFLFQPLEEVGDVVTLRVFDFDRIGADDPLGEAVLDFSLLPENQPLELVLPLAGVSTGTITVRVERQLSAQGLNLEQLSREDRMVALCKRAEALWDQVRWELSAAATSRQALRARALRLQGQSLKRLSAMVAALVQAKRKVRRAAGPRRARGEAAGAGAAERDAPDVSVDRALDGWVRATAPTADGGVAVRWFRLDDRPASPAPQAAAPQAAAASAAAASAPPPLDPSAAGGGAGASAPSARSLAASRSRHDGGGSGGGRPNTAVSGPSDAESLAYSGTAGQSAQGSPPDDPDALKLRGSMRRLIGDTGWFADLAGGDDDDDE</sequence>
<dbReference type="InterPro" id="IPR000008">
    <property type="entry name" value="C2_dom"/>
</dbReference>
<dbReference type="AlphaFoldDB" id="A0A5A8DQD3"/>
<dbReference type="PANTHER" id="PTHR10037:SF62">
    <property type="entry name" value="SODIUM CHANNEL PROTEIN 60E"/>
    <property type="match status" value="1"/>
</dbReference>
<dbReference type="Pfam" id="PF00168">
    <property type="entry name" value="C2"/>
    <property type="match status" value="1"/>
</dbReference>
<dbReference type="EMBL" id="VLTO01000079">
    <property type="protein sequence ID" value="KAA0167685.1"/>
    <property type="molecule type" value="Genomic_DNA"/>
</dbReference>
<comment type="caution">
    <text evidence="8">The sequence shown here is derived from an EMBL/GenBank/DDBJ whole genome shotgun (WGS) entry which is preliminary data.</text>
</comment>
<keyword evidence="2 6" id="KW-0812">Transmembrane</keyword>
<dbReference type="GO" id="GO:0005248">
    <property type="term" value="F:voltage-gated sodium channel activity"/>
    <property type="evidence" value="ECO:0007669"/>
    <property type="project" value="TreeGrafter"/>
</dbReference>
<feature type="transmembrane region" description="Helical" evidence="6">
    <location>
        <begin position="73"/>
        <end position="95"/>
    </location>
</feature>
<comment type="subcellular location">
    <subcellularLocation>
        <location evidence="1">Membrane</location>
        <topology evidence="1">Multi-pass membrane protein</topology>
    </subcellularLocation>
</comment>
<evidence type="ECO:0000256" key="6">
    <source>
        <dbReference type="SAM" id="Phobius"/>
    </source>
</evidence>
<evidence type="ECO:0000256" key="4">
    <source>
        <dbReference type="ARBA" id="ARBA00023136"/>
    </source>
</evidence>
<feature type="region of interest" description="Disordered" evidence="5">
    <location>
        <begin position="535"/>
        <end position="559"/>
    </location>
</feature>
<feature type="compositionally biased region" description="Gly residues" evidence="5">
    <location>
        <begin position="28"/>
        <end position="39"/>
    </location>
</feature>
<keyword evidence="4 6" id="KW-0472">Membrane</keyword>
<evidence type="ECO:0000256" key="1">
    <source>
        <dbReference type="ARBA" id="ARBA00004141"/>
    </source>
</evidence>
<dbReference type="InterPro" id="IPR043203">
    <property type="entry name" value="VGCC_Ca_Na"/>
</dbReference>
<reference evidence="8 9" key="1">
    <citation type="submission" date="2019-07" db="EMBL/GenBank/DDBJ databases">
        <title>Genomes of Cafeteria roenbergensis.</title>
        <authorList>
            <person name="Fischer M.G."/>
            <person name="Hackl T."/>
            <person name="Roman M."/>
        </authorList>
    </citation>
    <scope>NUCLEOTIDE SEQUENCE [LARGE SCALE GENOMIC DNA]</scope>
    <source>
        <strain evidence="8 9">E4-10P</strain>
    </source>
</reference>
<dbReference type="InterPro" id="IPR027359">
    <property type="entry name" value="Volt_channel_dom_sf"/>
</dbReference>
<name>A0A5A8DQD3_CAFRO</name>
<proteinExistence type="predicted"/>
<feature type="transmembrane region" description="Helical" evidence="6">
    <location>
        <begin position="148"/>
        <end position="173"/>
    </location>
</feature>
<protein>
    <recommendedName>
        <fullName evidence="7">C2 domain-containing protein</fullName>
    </recommendedName>
</protein>
<dbReference type="OrthoDB" id="270970at2759"/>
<evidence type="ECO:0000313" key="8">
    <source>
        <dbReference type="EMBL" id="KAA0167685.1"/>
    </source>
</evidence>
<dbReference type="Gene3D" id="2.60.40.150">
    <property type="entry name" value="C2 domain"/>
    <property type="match status" value="1"/>
</dbReference>
<dbReference type="InterPro" id="IPR035892">
    <property type="entry name" value="C2_domain_sf"/>
</dbReference>
<evidence type="ECO:0000256" key="3">
    <source>
        <dbReference type="ARBA" id="ARBA00022989"/>
    </source>
</evidence>
<feature type="region of interest" description="Disordered" evidence="5">
    <location>
        <begin position="1"/>
        <end position="43"/>
    </location>
</feature>
<evidence type="ECO:0000313" key="9">
    <source>
        <dbReference type="Proteomes" id="UP000322899"/>
    </source>
</evidence>
<feature type="transmembrane region" description="Helical" evidence="6">
    <location>
        <begin position="194"/>
        <end position="217"/>
    </location>
</feature>
<dbReference type="PROSITE" id="PS50004">
    <property type="entry name" value="C2"/>
    <property type="match status" value="1"/>
</dbReference>
<feature type="transmembrane region" description="Helical" evidence="6">
    <location>
        <begin position="107"/>
        <end position="128"/>
    </location>
</feature>
<dbReference type="SMART" id="SM00239">
    <property type="entry name" value="C2"/>
    <property type="match status" value="1"/>
</dbReference>
<dbReference type="InterPro" id="IPR005821">
    <property type="entry name" value="Ion_trans_dom"/>
</dbReference>